<dbReference type="Gene3D" id="1.10.10.10">
    <property type="entry name" value="Winged helix-like DNA-binding domain superfamily/Winged helix DNA-binding domain"/>
    <property type="match status" value="1"/>
</dbReference>
<dbReference type="Proteomes" id="UP000029585">
    <property type="component" value="Unassembled WGS sequence"/>
</dbReference>
<organism evidence="5 6">
    <name type="scientific">Flavonifractor plautii 1_3_50AFAA</name>
    <dbReference type="NCBI Taxonomy" id="742738"/>
    <lineage>
        <taxon>Bacteria</taxon>
        <taxon>Bacillati</taxon>
        <taxon>Bacillota</taxon>
        <taxon>Clostridia</taxon>
        <taxon>Eubacteriales</taxon>
        <taxon>Oscillospiraceae</taxon>
        <taxon>Flavonifractor</taxon>
    </lineage>
</organism>
<dbReference type="EMBL" id="ADLO01000055">
    <property type="protein sequence ID" value="KGF55671.1"/>
    <property type="molecule type" value="Genomic_DNA"/>
</dbReference>
<dbReference type="InterPro" id="IPR000524">
    <property type="entry name" value="Tscrpt_reg_HTH_GntR"/>
</dbReference>
<protein>
    <recommendedName>
        <fullName evidence="4">HTH gntR-type domain-containing protein</fullName>
    </recommendedName>
</protein>
<accession>A0A096B9E9</accession>
<dbReference type="CDD" id="cd07377">
    <property type="entry name" value="WHTH_GntR"/>
    <property type="match status" value="1"/>
</dbReference>
<comment type="caution">
    <text evidence="5">The sequence shown here is derived from an EMBL/GenBank/DDBJ whole genome shotgun (WGS) entry which is preliminary data.</text>
</comment>
<dbReference type="RefSeq" id="WP_007491689.1">
    <property type="nucleotide sequence ID" value="NZ_KN174162.1"/>
</dbReference>
<dbReference type="InterPro" id="IPR036388">
    <property type="entry name" value="WH-like_DNA-bd_sf"/>
</dbReference>
<feature type="domain" description="HTH gntR-type" evidence="4">
    <location>
        <begin position="13"/>
        <end position="82"/>
    </location>
</feature>
<evidence type="ECO:0000259" key="4">
    <source>
        <dbReference type="PROSITE" id="PS50949"/>
    </source>
</evidence>
<sequence length="132" mass="14561">MLSFSGFRLEDGSPIYQQIIRYLEQGIAAGTIRDGDGLPSRRVLSAQLGVNPNTVQKACRMLEEAGLITSRSGAKSEFTLDEAAVAAVRTRLMEREAAALVRSLRQMGLTRPEAEALIDRLWDSPELEEEKP</sequence>
<keyword evidence="6" id="KW-1185">Reference proteome</keyword>
<dbReference type="GO" id="GO:0003677">
    <property type="term" value="F:DNA binding"/>
    <property type="evidence" value="ECO:0007669"/>
    <property type="project" value="UniProtKB-KW"/>
</dbReference>
<dbReference type="InterPro" id="IPR036390">
    <property type="entry name" value="WH_DNA-bd_sf"/>
</dbReference>
<dbReference type="SMART" id="SM00345">
    <property type="entry name" value="HTH_GNTR"/>
    <property type="match status" value="1"/>
</dbReference>
<keyword evidence="3" id="KW-0804">Transcription</keyword>
<dbReference type="SUPFAM" id="SSF46785">
    <property type="entry name" value="Winged helix' DNA-binding domain"/>
    <property type="match status" value="1"/>
</dbReference>
<evidence type="ECO:0000313" key="5">
    <source>
        <dbReference type="EMBL" id="KGF55671.1"/>
    </source>
</evidence>
<gene>
    <name evidence="5" type="ORF">HMPREF9460_01749</name>
</gene>
<keyword evidence="2" id="KW-0238">DNA-binding</keyword>
<dbReference type="eggNOG" id="COG1725">
    <property type="taxonomic scope" value="Bacteria"/>
</dbReference>
<reference evidence="5 6" key="1">
    <citation type="submission" date="2011-08" db="EMBL/GenBank/DDBJ databases">
        <title>The Genome Sequence of Clostridium orbiscindens 1_3_50AFAA.</title>
        <authorList>
            <consortium name="The Broad Institute Genome Sequencing Platform"/>
            <person name="Earl A."/>
            <person name="Ward D."/>
            <person name="Feldgarden M."/>
            <person name="Gevers D."/>
            <person name="Daigneault M."/>
            <person name="Strauss J."/>
            <person name="Allen-Vercoe E."/>
            <person name="Young S.K."/>
            <person name="Zeng Q."/>
            <person name="Gargeya S."/>
            <person name="Fitzgerald M."/>
            <person name="Haas B."/>
            <person name="Abouelleil A."/>
            <person name="Alvarado L."/>
            <person name="Arachchi H.M."/>
            <person name="Berlin A."/>
            <person name="Brown A."/>
            <person name="Chapman S.B."/>
            <person name="Chen Z."/>
            <person name="Dunbar C."/>
            <person name="Freedman E."/>
            <person name="Gearin G."/>
            <person name="Gellesch M."/>
            <person name="Goldberg J."/>
            <person name="Griggs A."/>
            <person name="Gujja S."/>
            <person name="Heiman D."/>
            <person name="Howarth C."/>
            <person name="Larson L."/>
            <person name="Lui A."/>
            <person name="MacDonald P.J.P."/>
            <person name="Montmayeur A."/>
            <person name="Murphy C."/>
            <person name="Neiman D."/>
            <person name="Pearson M."/>
            <person name="Priest M."/>
            <person name="Roberts A."/>
            <person name="Saif S."/>
            <person name="Shea T."/>
            <person name="Shenoy N."/>
            <person name="Sisk P."/>
            <person name="Stolte C."/>
            <person name="Sykes S."/>
            <person name="Wortman J."/>
            <person name="Nusbaum C."/>
            <person name="Birren B."/>
        </authorList>
    </citation>
    <scope>NUCLEOTIDE SEQUENCE [LARGE SCALE GENOMIC DNA]</scope>
    <source>
        <strain evidence="5 6">1_3_50AFAA</strain>
    </source>
</reference>
<keyword evidence="1" id="KW-0805">Transcription regulation</keyword>
<dbReference type="PATRIC" id="fig|742738.3.peg.1795"/>
<dbReference type="Pfam" id="PF00392">
    <property type="entry name" value="GntR"/>
    <property type="match status" value="1"/>
</dbReference>
<proteinExistence type="predicted"/>
<dbReference type="AlphaFoldDB" id="A0A096B9E9"/>
<evidence type="ECO:0000256" key="3">
    <source>
        <dbReference type="ARBA" id="ARBA00023163"/>
    </source>
</evidence>
<dbReference type="PANTHER" id="PTHR38445">
    <property type="entry name" value="HTH-TYPE TRANSCRIPTIONAL REPRESSOR YTRA"/>
    <property type="match status" value="1"/>
</dbReference>
<dbReference type="PANTHER" id="PTHR38445:SF9">
    <property type="entry name" value="HTH-TYPE TRANSCRIPTIONAL REPRESSOR YTRA"/>
    <property type="match status" value="1"/>
</dbReference>
<evidence type="ECO:0000313" key="6">
    <source>
        <dbReference type="Proteomes" id="UP000029585"/>
    </source>
</evidence>
<name>A0A096B9E9_FLAPL</name>
<dbReference type="HOGENOM" id="CLU_017584_10_0_9"/>
<dbReference type="GO" id="GO:0003700">
    <property type="term" value="F:DNA-binding transcription factor activity"/>
    <property type="evidence" value="ECO:0007669"/>
    <property type="project" value="InterPro"/>
</dbReference>
<evidence type="ECO:0000256" key="2">
    <source>
        <dbReference type="ARBA" id="ARBA00023125"/>
    </source>
</evidence>
<dbReference type="GeneID" id="63973676"/>
<evidence type="ECO:0000256" key="1">
    <source>
        <dbReference type="ARBA" id="ARBA00023015"/>
    </source>
</evidence>
<dbReference type="PROSITE" id="PS50949">
    <property type="entry name" value="HTH_GNTR"/>
    <property type="match status" value="1"/>
</dbReference>